<keyword evidence="6" id="KW-0175">Coiled coil</keyword>
<dbReference type="Pfam" id="PF07701">
    <property type="entry name" value="HNOBA"/>
    <property type="match status" value="2"/>
</dbReference>
<evidence type="ECO:0000256" key="1">
    <source>
        <dbReference type="ARBA" id="ARBA00022723"/>
    </source>
</evidence>
<feature type="region of interest" description="Disordered" evidence="7">
    <location>
        <begin position="1103"/>
        <end position="1241"/>
    </location>
</feature>
<dbReference type="PANTHER" id="PTHR11347">
    <property type="entry name" value="CYCLIC NUCLEOTIDE PHOSPHODIESTERASE"/>
    <property type="match status" value="1"/>
</dbReference>
<feature type="compositionally biased region" description="Pro residues" evidence="7">
    <location>
        <begin position="1679"/>
        <end position="1690"/>
    </location>
</feature>
<evidence type="ECO:0000256" key="7">
    <source>
        <dbReference type="SAM" id="MobiDB-lite"/>
    </source>
</evidence>
<evidence type="ECO:0000256" key="6">
    <source>
        <dbReference type="SAM" id="Coils"/>
    </source>
</evidence>
<evidence type="ECO:0000259" key="8">
    <source>
        <dbReference type="PROSITE" id="PS51845"/>
    </source>
</evidence>
<evidence type="ECO:0000313" key="10">
    <source>
        <dbReference type="Proteomes" id="UP000815325"/>
    </source>
</evidence>
<comment type="caution">
    <text evidence="9">The sequence shown here is derived from an EMBL/GenBank/DDBJ whole genome shotgun (WGS) entry which is preliminary data.</text>
</comment>
<dbReference type="InterPro" id="IPR023088">
    <property type="entry name" value="PDEase"/>
</dbReference>
<dbReference type="EMBL" id="MU069809">
    <property type="protein sequence ID" value="KAF5833462.1"/>
    <property type="molecule type" value="Genomic_DNA"/>
</dbReference>
<dbReference type="InterPro" id="IPR023174">
    <property type="entry name" value="PDEase_CS"/>
</dbReference>
<dbReference type="InterPro" id="IPR024096">
    <property type="entry name" value="NO_sig/Golgi_transp_ligand-bd"/>
</dbReference>
<feature type="compositionally biased region" description="Basic and acidic residues" evidence="7">
    <location>
        <begin position="1373"/>
        <end position="1382"/>
    </location>
</feature>
<dbReference type="EC" id="3.1.4.-" evidence="5"/>
<evidence type="ECO:0000313" key="9">
    <source>
        <dbReference type="EMBL" id="KAF5833462.1"/>
    </source>
</evidence>
<feature type="compositionally biased region" description="Low complexity" evidence="7">
    <location>
        <begin position="994"/>
        <end position="1023"/>
    </location>
</feature>
<dbReference type="SUPFAM" id="SSF109604">
    <property type="entry name" value="HD-domain/PDEase-like"/>
    <property type="match status" value="2"/>
</dbReference>
<feature type="compositionally biased region" description="Low complexity" evidence="7">
    <location>
        <begin position="432"/>
        <end position="445"/>
    </location>
</feature>
<dbReference type="CDD" id="cd00077">
    <property type="entry name" value="HDc"/>
    <property type="match status" value="1"/>
</dbReference>
<keyword evidence="3 5" id="KW-0378">Hydrolase</keyword>
<dbReference type="InterPro" id="IPR042463">
    <property type="entry name" value="HNOB_dom_associated_sf"/>
</dbReference>
<dbReference type="InterPro" id="IPR036971">
    <property type="entry name" value="PDEase_catalytic_dom_sf"/>
</dbReference>
<feature type="compositionally biased region" description="Polar residues" evidence="7">
    <location>
        <begin position="1103"/>
        <end position="1117"/>
    </location>
</feature>
<dbReference type="Gene3D" id="1.10.1300.10">
    <property type="entry name" value="3'5'-cyclic nucleotide phosphodiesterase, catalytic domain"/>
    <property type="match status" value="2"/>
</dbReference>
<keyword evidence="2" id="KW-0547">Nucleotide-binding</keyword>
<feature type="region of interest" description="Disordered" evidence="7">
    <location>
        <begin position="1353"/>
        <end position="1433"/>
    </location>
</feature>
<protein>
    <recommendedName>
        <fullName evidence="5">Phosphodiesterase</fullName>
        <ecNumber evidence="5">3.1.4.-</ecNumber>
    </recommendedName>
</protein>
<dbReference type="PRINTS" id="PR00387">
    <property type="entry name" value="PDIESTERASE1"/>
</dbReference>
<dbReference type="InterPro" id="IPR002073">
    <property type="entry name" value="PDEase_catalytic_dom"/>
</dbReference>
<feature type="compositionally biased region" description="Polar residues" evidence="7">
    <location>
        <begin position="778"/>
        <end position="791"/>
    </location>
</feature>
<feature type="coiled-coil region" evidence="6">
    <location>
        <begin position="617"/>
        <end position="651"/>
    </location>
</feature>
<dbReference type="InterPro" id="IPR011645">
    <property type="entry name" value="HNOB_dom_associated"/>
</dbReference>
<gene>
    <name evidence="9" type="ORF">DUNSADRAFT_10217</name>
</gene>
<keyword evidence="4" id="KW-0141">cGMP biosynthesis</keyword>
<evidence type="ECO:0000256" key="3">
    <source>
        <dbReference type="ARBA" id="ARBA00022801"/>
    </source>
</evidence>
<dbReference type="Proteomes" id="UP000815325">
    <property type="component" value="Unassembled WGS sequence"/>
</dbReference>
<reference evidence="9" key="1">
    <citation type="submission" date="2017-08" db="EMBL/GenBank/DDBJ databases">
        <authorList>
            <person name="Polle J.E."/>
            <person name="Barry K."/>
            <person name="Cushman J."/>
            <person name="Schmutz J."/>
            <person name="Tran D."/>
            <person name="Hathwaick L.T."/>
            <person name="Yim W.C."/>
            <person name="Jenkins J."/>
            <person name="Mckie-Krisberg Z.M."/>
            <person name="Prochnik S."/>
            <person name="Lindquist E."/>
            <person name="Dockter R.B."/>
            <person name="Adam C."/>
            <person name="Molina H."/>
            <person name="Bunkerborg J."/>
            <person name="Jin E."/>
            <person name="Buchheim M."/>
            <person name="Magnuson J."/>
        </authorList>
    </citation>
    <scope>NUCLEOTIDE SEQUENCE</scope>
    <source>
        <strain evidence="9">CCAP 19/18</strain>
    </source>
</reference>
<feature type="region of interest" description="Disordered" evidence="7">
    <location>
        <begin position="420"/>
        <end position="540"/>
    </location>
</feature>
<feature type="region of interest" description="Disordered" evidence="7">
    <location>
        <begin position="1590"/>
        <end position="1726"/>
    </location>
</feature>
<dbReference type="SUPFAM" id="SSF111126">
    <property type="entry name" value="Ligand-binding domain in the NO signalling and Golgi transport"/>
    <property type="match status" value="1"/>
</dbReference>
<accession>A0ABQ7GFS4</accession>
<feature type="compositionally biased region" description="Low complexity" evidence="7">
    <location>
        <begin position="947"/>
        <end position="966"/>
    </location>
</feature>
<name>A0ABQ7GFS4_DUNSA</name>
<dbReference type="PROSITE" id="PS00126">
    <property type="entry name" value="PDEASE_I_1"/>
    <property type="match status" value="1"/>
</dbReference>
<feature type="compositionally biased region" description="Polar residues" evidence="7">
    <location>
        <begin position="522"/>
        <end position="540"/>
    </location>
</feature>
<feature type="region of interest" description="Disordered" evidence="7">
    <location>
        <begin position="756"/>
        <end position="791"/>
    </location>
</feature>
<feature type="compositionally biased region" description="Low complexity" evidence="7">
    <location>
        <begin position="1619"/>
        <end position="1638"/>
    </location>
</feature>
<feature type="compositionally biased region" description="Polar residues" evidence="7">
    <location>
        <begin position="974"/>
        <end position="983"/>
    </location>
</feature>
<dbReference type="InterPro" id="IPR038158">
    <property type="entry name" value="H-NOX_domain_sf"/>
</dbReference>
<dbReference type="Gene3D" id="3.90.1520.10">
    <property type="entry name" value="H-NOX domain"/>
    <property type="match status" value="1"/>
</dbReference>
<evidence type="ECO:0000256" key="4">
    <source>
        <dbReference type="ARBA" id="ARBA00023293"/>
    </source>
</evidence>
<dbReference type="PROSITE" id="PS51845">
    <property type="entry name" value="PDEASE_I_2"/>
    <property type="match status" value="1"/>
</dbReference>
<dbReference type="Gene3D" id="3.30.450.260">
    <property type="entry name" value="Haem NO binding associated domain"/>
    <property type="match status" value="1"/>
</dbReference>
<feature type="compositionally biased region" description="Basic and acidic residues" evidence="7">
    <location>
        <begin position="869"/>
        <end position="878"/>
    </location>
</feature>
<evidence type="ECO:0000256" key="2">
    <source>
        <dbReference type="ARBA" id="ARBA00022741"/>
    </source>
</evidence>
<dbReference type="InterPro" id="IPR003607">
    <property type="entry name" value="HD/PDEase_dom"/>
</dbReference>
<comment type="cofactor">
    <cofactor evidence="5">
        <name>a divalent metal cation</name>
        <dbReference type="ChEBI" id="CHEBI:60240"/>
    </cofactor>
    <text evidence="5">Binds 2 divalent metal cations per subunit. Site 1 may preferentially bind zinc ions, while site 2 has a preference for magnesium and/or manganese ions.</text>
</comment>
<feature type="region of interest" description="Disordered" evidence="7">
    <location>
        <begin position="808"/>
        <end position="893"/>
    </location>
</feature>
<comment type="similarity">
    <text evidence="5">Belongs to the cyclic nucleotide phosphodiesterase family.</text>
</comment>
<evidence type="ECO:0000256" key="5">
    <source>
        <dbReference type="RuleBase" id="RU363067"/>
    </source>
</evidence>
<dbReference type="Pfam" id="PF00233">
    <property type="entry name" value="PDEase_I"/>
    <property type="match status" value="2"/>
</dbReference>
<feature type="compositionally biased region" description="Basic and acidic residues" evidence="7">
    <location>
        <begin position="1217"/>
        <end position="1227"/>
    </location>
</feature>
<keyword evidence="10" id="KW-1185">Reference proteome</keyword>
<organism evidence="9 10">
    <name type="scientific">Dunaliella salina</name>
    <name type="common">Green alga</name>
    <name type="synonym">Protococcus salinus</name>
    <dbReference type="NCBI Taxonomy" id="3046"/>
    <lineage>
        <taxon>Eukaryota</taxon>
        <taxon>Viridiplantae</taxon>
        <taxon>Chlorophyta</taxon>
        <taxon>core chlorophytes</taxon>
        <taxon>Chlorophyceae</taxon>
        <taxon>CS clade</taxon>
        <taxon>Chlamydomonadales</taxon>
        <taxon>Dunaliellaceae</taxon>
        <taxon>Dunaliella</taxon>
    </lineage>
</organism>
<feature type="compositionally biased region" description="Basic and acidic residues" evidence="7">
    <location>
        <begin position="1180"/>
        <end position="1194"/>
    </location>
</feature>
<sequence length="1836" mass="196569">MVHGLLHSTFERFLLRVYGVDCHEKIAALDGRQPLEAAPGANSGCRPQHFEEKCPYADSLFFSHVRSTALVVHASEENVLYQYGHFFLQNAAEQGFCKLLSSFSNTFPGFLANLNNLHLHLSLGIPTLQTPDFRVEKVTSTSLELHYRSVRPGLGPMVEGLVHALAEFFFHDLPITMTWLKGRANNTCDHEVWHVTFPEDTTYTSHVDQLKQAKENAVFAADAATFYHLHPYHFVLDTDCRVIQAGSVLQRIMPTLVHGSRAADHFDIVAPLMCPHSWWTFKEMALHTELCFLLKGRTRKLEMKGQFVRTRLQPTAFSHTCSSHATNKSGYTTQGYPACPTFARSSGQGTPAARSLSITAPVTRPRSTAKHHLPYATSLSALCSEPQNGAQLTRTGSHGMCPVASPAQTASLTDLVARGESLPRPTSEPRRSPSGSPRPLPTSTSNASSRSREEVRKGNPFKRAYQSMTGKPLAAPASSNHRDNTARPTNEESPRPYHLRGSVASNGNKSGAKESHEMRATSAPQHVLPSTVSNGASVHGTNVHHMYSAPLSNPLDRTLPEPLPCAQASADAGQEVLLFVGTPRMLNLDEMRAYGMMLDDIPMHDMTADVLVMSERIEADNLLRKRLQEERAVLEERAELLAAQNAAQEEAYLRMGEALEEALIQRDENQGAPKYKGFHVETPAEKALELLDKILHGIHPGMREVLEVRDSILMAGTDLRVPLRLEDQVVQELGQSTPVDTEVAAALTQLLAAGGPGVSRWSVSESSDTASSEPEEALSSQNNARPTSGNNLGFSAFNRAFSSTLETFKRPFAGGQDSRRPSRREKKRTTASGVCRLPSRRLTESLMLPLVGSERTSKLQHSRSTSRTGTKDGGDRGSRPPVRRSSSFSAGENTARLEREVLLQQLHEQVQQRSSAGAAPLIAAASTIRSSNAPSSLLAERVHELLSTRPSSRASGTGTSTSTSMTQAHIGHNPTGTSFISSRASDRPLHPHCSSASATPSTTQATLECPGSPAPQTSAPPSSNQVGSTQGDHAGASESGASLLDPAVQSGPLKLASFVAAGRSPSSTAQSHVVVPHPSAVASAPTSSAQWVHSLSGKLSAAQLGNSGPNLQPQRSFTGPLVPSSEVSASAGGGVTAGHRSASSASTGERVQVRVARRPPARSKSSLLRDYRALGAKQPIQEEVKKQPIQEELKSQPIQGELGRGHGTGPASSPASKKFDASHKGDLESSPQAGSPPQARESLIRKLSDGLSGLAAITDFGRAGKGAFVQALGARSSSKTKAHAPSTHPTQDSNCLSADNAAACSTDTNTVCDSRVANAIGNGPSSSKAKAHALSAQPAQDSSCRSAGSAAACSTDANTDENGRDASGPRALSAHEARRTPADDGEEGRDEAGESSESQVAGSRSRGPHDGNSDELLAQSPCPQHPAHHANAQRCPERQEFLQHQTSGIVAHEDGSSSAPLPQALCVKRPANSSSFLLTVEDRYIDNPYHNRIHAADVLRTLHVMMSRGGIRQAMHSTHDIALLAAYMAAVVHDLEHKGVNNDFLVKTLDPLALFYNDRSPMENHHASAAFRLLLWDEQCAAFANSHSKVGGRLQGTRHRARPDSLELLRPVGPISDMSGTPSQHPHTHHPPQQGHSSNQGLHLARPHSHESSSNPSGSLQGANGEGLAVQPQHTQGPLPAPSDSLPPPARNAAAMVMGPLSGNRLPPAPSPQQNSHQQGHKSPAEHLSSYANSLHSTMELNIVDEELRTLVLQMALKCADLGHLTHVRDVHRRWVLLLEEEMFRQGDAEKAHGLPASPLMDRAKGGISKSQAGFFSIVVLPQLELVQAHAGTSPG</sequence>
<keyword evidence="1 5" id="KW-0479">Metal-binding</keyword>
<feature type="compositionally biased region" description="Low complexity" evidence="7">
    <location>
        <begin position="762"/>
        <end position="772"/>
    </location>
</feature>
<proteinExistence type="inferred from homology"/>
<feature type="region of interest" description="Disordered" evidence="7">
    <location>
        <begin position="946"/>
        <end position="1046"/>
    </location>
</feature>
<feature type="compositionally biased region" description="Basic and acidic residues" evidence="7">
    <location>
        <begin position="480"/>
        <end position="495"/>
    </location>
</feature>
<feature type="domain" description="PDEase" evidence="8">
    <location>
        <begin position="1475"/>
        <end position="1836"/>
    </location>
</feature>
<dbReference type="Pfam" id="PF07700">
    <property type="entry name" value="HNOB"/>
    <property type="match status" value="1"/>
</dbReference>
<dbReference type="InterPro" id="IPR011644">
    <property type="entry name" value="Heme_NO-bd"/>
</dbReference>